<accession>A0A5N6QCK5</accession>
<dbReference type="Proteomes" id="UP000327013">
    <property type="component" value="Chromosome 1"/>
</dbReference>
<evidence type="ECO:0000313" key="1">
    <source>
        <dbReference type="EMBL" id="KAE7996094.1"/>
    </source>
</evidence>
<proteinExistence type="predicted"/>
<dbReference type="AlphaFoldDB" id="A0A5N6QCK5"/>
<name>A0A5N6QCK5_9ROSI</name>
<gene>
    <name evidence="1" type="ORF">FH972_000842</name>
</gene>
<sequence length="225" mass="25512">MFGRRGHRLYFLNVERGRSRWLWIVLSLTIMITRRRRRVADPTKVAGDLPRAANPPEDRALKSTLDPVEIAGDLPTEFDAGDLPAEVVTVIRYHLPALSSSDWNHFFISFADDVKELFLKNGSSRWHWIVRPLTIMIRRRRRVADLAEDPLLEPVLDLAKVVGDLQRAADATEDRALEPALDPVEVAGNLPAKVVAANRYHPPALRSSDVNSFSFHLLTMSRNCF</sequence>
<evidence type="ECO:0000313" key="2">
    <source>
        <dbReference type="Proteomes" id="UP000327013"/>
    </source>
</evidence>
<organism evidence="1 2">
    <name type="scientific">Carpinus fangiana</name>
    <dbReference type="NCBI Taxonomy" id="176857"/>
    <lineage>
        <taxon>Eukaryota</taxon>
        <taxon>Viridiplantae</taxon>
        <taxon>Streptophyta</taxon>
        <taxon>Embryophyta</taxon>
        <taxon>Tracheophyta</taxon>
        <taxon>Spermatophyta</taxon>
        <taxon>Magnoliopsida</taxon>
        <taxon>eudicotyledons</taxon>
        <taxon>Gunneridae</taxon>
        <taxon>Pentapetalae</taxon>
        <taxon>rosids</taxon>
        <taxon>fabids</taxon>
        <taxon>Fagales</taxon>
        <taxon>Betulaceae</taxon>
        <taxon>Carpinus</taxon>
    </lineage>
</organism>
<protein>
    <submittedName>
        <fullName evidence="1">Uncharacterized protein</fullName>
    </submittedName>
</protein>
<reference evidence="1 2" key="1">
    <citation type="submission" date="2019-06" db="EMBL/GenBank/DDBJ databases">
        <title>A chromosomal-level reference genome of Carpinus fangiana (Coryloideae, Betulaceae).</title>
        <authorList>
            <person name="Yang X."/>
            <person name="Wang Z."/>
            <person name="Zhang L."/>
            <person name="Hao G."/>
            <person name="Liu J."/>
            <person name="Yang Y."/>
        </authorList>
    </citation>
    <scope>NUCLEOTIDE SEQUENCE [LARGE SCALE GENOMIC DNA]</scope>
    <source>
        <strain evidence="1">Cfa_2016G</strain>
        <tissue evidence="1">Leaf</tissue>
    </source>
</reference>
<dbReference type="EMBL" id="CM017321">
    <property type="protein sequence ID" value="KAE7996094.1"/>
    <property type="molecule type" value="Genomic_DNA"/>
</dbReference>
<keyword evidence="2" id="KW-1185">Reference proteome</keyword>